<evidence type="ECO:0000313" key="2">
    <source>
        <dbReference type="Proteomes" id="UP000250222"/>
    </source>
</evidence>
<evidence type="ECO:0000313" key="1">
    <source>
        <dbReference type="EMBL" id="SSA39141.1"/>
    </source>
</evidence>
<name>A0A2Y9A3S6_9MICO</name>
<keyword evidence="2" id="KW-1185">Reference proteome</keyword>
<dbReference type="AlphaFoldDB" id="A0A2Y9A3S6"/>
<evidence type="ECO:0008006" key="3">
    <source>
        <dbReference type="Google" id="ProtNLM"/>
    </source>
</evidence>
<protein>
    <recommendedName>
        <fullName evidence="3">Transcriptional regulator, AbiEi antitoxin, Type IV TA system</fullName>
    </recommendedName>
</protein>
<reference evidence="1 2" key="1">
    <citation type="submission" date="2016-10" db="EMBL/GenBank/DDBJ databases">
        <authorList>
            <person name="Cai Z."/>
        </authorList>
    </citation>
    <scope>NUCLEOTIDE SEQUENCE [LARGE SCALE GENOMIC DNA]</scope>
    <source>
        <strain evidence="1 2">CGMCC 1.10826</strain>
    </source>
</reference>
<gene>
    <name evidence="1" type="ORF">SAMN05216184_10257</name>
</gene>
<proteinExistence type="predicted"/>
<dbReference type="Proteomes" id="UP000250222">
    <property type="component" value="Unassembled WGS sequence"/>
</dbReference>
<accession>A0A2Y9A3S6</accession>
<sequence length="312" mass="34419">MVPDSGSMNQPPPTLIRTRQAVSRGVDPRRNASQYVKVRHGTYLPRTEWEAAGKERRYELYVRATVESLKVSAPLARESAAVLLGLPIVGGWPTVTHVVEEAGSGGRGSAHVARHGTRYVPEVILVDGIAVTSAPRTVVDLARVRSFASGLASADYAVRHGLVTTAELEAEVERLAGTRGIQRARAVVEHADGRAESVGESLSRAQMITLAVPLPVLQEEFFDENGFIGRTDFWWPELGLCGEFDGFVKFGRELLGSDEDAREALWKEKQREDRLRRAGNDMARWTWDEAYRLETFARLMASVGLVPGGDRR</sequence>
<organism evidence="1 2">
    <name type="scientific">Georgenia satyanarayanai</name>
    <dbReference type="NCBI Taxonomy" id="860221"/>
    <lineage>
        <taxon>Bacteria</taxon>
        <taxon>Bacillati</taxon>
        <taxon>Actinomycetota</taxon>
        <taxon>Actinomycetes</taxon>
        <taxon>Micrococcales</taxon>
        <taxon>Bogoriellaceae</taxon>
        <taxon>Georgenia</taxon>
    </lineage>
</organism>
<dbReference type="EMBL" id="UETB01000002">
    <property type="protein sequence ID" value="SSA39141.1"/>
    <property type="molecule type" value="Genomic_DNA"/>
</dbReference>